<dbReference type="InParanoid" id="K3WRI3"/>
<dbReference type="OMA" id="VQYLCPE"/>
<dbReference type="Proteomes" id="UP000019132">
    <property type="component" value="Unassembled WGS sequence"/>
</dbReference>
<reference evidence="3" key="1">
    <citation type="journal article" date="2010" name="Genome Biol.">
        <title>Genome sequence of the necrotrophic plant pathogen Pythium ultimum reveals original pathogenicity mechanisms and effector repertoire.</title>
        <authorList>
            <person name="Levesque C.A."/>
            <person name="Brouwer H."/>
            <person name="Cano L."/>
            <person name="Hamilton J.P."/>
            <person name="Holt C."/>
            <person name="Huitema E."/>
            <person name="Raffaele S."/>
            <person name="Robideau G.P."/>
            <person name="Thines M."/>
            <person name="Win J."/>
            <person name="Zerillo M.M."/>
            <person name="Beakes G.W."/>
            <person name="Boore J.L."/>
            <person name="Busam D."/>
            <person name="Dumas B."/>
            <person name="Ferriera S."/>
            <person name="Fuerstenberg S.I."/>
            <person name="Gachon C.M."/>
            <person name="Gaulin E."/>
            <person name="Govers F."/>
            <person name="Grenville-Briggs L."/>
            <person name="Horner N."/>
            <person name="Hostetler J."/>
            <person name="Jiang R.H."/>
            <person name="Johnson J."/>
            <person name="Krajaejun T."/>
            <person name="Lin H."/>
            <person name="Meijer H.J."/>
            <person name="Moore B."/>
            <person name="Morris P."/>
            <person name="Phuntmart V."/>
            <person name="Puiu D."/>
            <person name="Shetty J."/>
            <person name="Stajich J.E."/>
            <person name="Tripathy S."/>
            <person name="Wawra S."/>
            <person name="van West P."/>
            <person name="Whitty B.R."/>
            <person name="Coutinho P.M."/>
            <person name="Henrissat B."/>
            <person name="Martin F."/>
            <person name="Thomas P.D."/>
            <person name="Tyler B.M."/>
            <person name="De Vries R.P."/>
            <person name="Kamoun S."/>
            <person name="Yandell M."/>
            <person name="Tisserat N."/>
            <person name="Buell C.R."/>
        </authorList>
    </citation>
    <scope>NUCLEOTIDE SEQUENCE</scope>
    <source>
        <strain evidence="3">DAOM:BR144</strain>
    </source>
</reference>
<dbReference type="EMBL" id="GL376585">
    <property type="status" value="NOT_ANNOTATED_CDS"/>
    <property type="molecule type" value="Genomic_DNA"/>
</dbReference>
<protein>
    <recommendedName>
        <fullName evidence="4">Tyrosine-protein kinase ephrin type A/B receptor-like domain-containing protein</fullName>
    </recommendedName>
</protein>
<dbReference type="VEuPathDB" id="FungiDB:PYU1_G007561"/>
<reference evidence="3" key="2">
    <citation type="submission" date="2010-04" db="EMBL/GenBank/DDBJ databases">
        <authorList>
            <person name="Buell R."/>
            <person name="Hamilton J."/>
            <person name="Hostetler J."/>
        </authorList>
    </citation>
    <scope>NUCLEOTIDE SEQUENCE [LARGE SCALE GENOMIC DNA]</scope>
    <source>
        <strain evidence="3">DAOM:BR144</strain>
    </source>
</reference>
<keyword evidence="3" id="KW-1185">Reference proteome</keyword>
<reference evidence="2" key="3">
    <citation type="submission" date="2015-02" db="UniProtKB">
        <authorList>
            <consortium name="EnsemblProtists"/>
        </authorList>
    </citation>
    <scope>IDENTIFICATION</scope>
    <source>
        <strain evidence="2">DAOM BR144</strain>
    </source>
</reference>
<evidence type="ECO:0000256" key="1">
    <source>
        <dbReference type="SAM" id="SignalP"/>
    </source>
</evidence>
<dbReference type="HOGENOM" id="CLU_626353_0_0_1"/>
<dbReference type="AlphaFoldDB" id="K3WRI3"/>
<feature type="signal peptide" evidence="1">
    <location>
        <begin position="1"/>
        <end position="24"/>
    </location>
</feature>
<dbReference type="SUPFAM" id="SSF57184">
    <property type="entry name" value="Growth factor receptor domain"/>
    <property type="match status" value="1"/>
</dbReference>
<feature type="chain" id="PRO_5005687016" description="Tyrosine-protein kinase ephrin type A/B receptor-like domain-containing protein" evidence="1">
    <location>
        <begin position="25"/>
        <end position="529"/>
    </location>
</feature>
<dbReference type="InterPro" id="IPR009030">
    <property type="entry name" value="Growth_fac_rcpt_cys_sf"/>
</dbReference>
<proteinExistence type="predicted"/>
<evidence type="ECO:0008006" key="4">
    <source>
        <dbReference type="Google" id="ProtNLM"/>
    </source>
</evidence>
<accession>K3WRI3</accession>
<dbReference type="eggNOG" id="ENOG502SHY9">
    <property type="taxonomic scope" value="Eukaryota"/>
</dbReference>
<keyword evidence="1" id="KW-0732">Signal</keyword>
<dbReference type="SMART" id="SM01411">
    <property type="entry name" value="Ephrin_rec_like"/>
    <property type="match status" value="4"/>
</dbReference>
<evidence type="ECO:0000313" key="3">
    <source>
        <dbReference type="Proteomes" id="UP000019132"/>
    </source>
</evidence>
<sequence length="529" mass="56778">MARLVVLSLLLLICAGEFCGTIHALTCNPGTYFDGVKCTLCPGGVYGERPGLTSPRCSGDCAGGYFCPEGSTSSMQNICGRSIYYCPPGSAMRKQVTEGYYTIKYPLEPSHKRRPNTATFQQMCETGHFCELGIRYACAEGYYGERFGLKSSECNGKCPKGFYCPLATSHPIPCPPGTFGNELGLRNASCSGLCPLGYYCESGTTIPKPCPAGTLGKLEGLTTKMCSSLCTQVQKSTGITVHWHRRNRFLAVVPPGTAQKDQWRQLVSQWDITRRQLASDARLQPTHWTKQLERLRSSARKGPIALAVSSTRAKQECMETRKGCRQPCALGHVQQGISGTSDFLLHPCSAKDTYCRQGSAQPSTVSTGYYSTMSSENVRIDQLICPLGSYCVGGIAYLCPPGTYGATQGLSSSACSGRCQQGYICPRGSSSVTQSPCPAGSYSQNGINCAPCAPGYWCNSGSPSRQQNQCGSDYSYCPLGSSSALSAVTGYYAVSQQPLTRTSQAFCTVRNAQHLPQCPTRTIGPNSGL</sequence>
<dbReference type="PANTHER" id="PTHR47236:SF4">
    <property type="entry name" value="GENE 9195-RELATED"/>
    <property type="match status" value="1"/>
</dbReference>
<evidence type="ECO:0000313" key="2">
    <source>
        <dbReference type="EnsemblProtists" id="PYU1_T007577"/>
    </source>
</evidence>
<dbReference type="EnsemblProtists" id="PYU1_T007577">
    <property type="protein sequence ID" value="PYU1_T007577"/>
    <property type="gene ID" value="PYU1_G007561"/>
</dbReference>
<name>K3WRI3_GLOUD</name>
<organism evidence="2 3">
    <name type="scientific">Globisporangium ultimum (strain ATCC 200006 / CBS 805.95 / DAOM BR144)</name>
    <name type="common">Pythium ultimum</name>
    <dbReference type="NCBI Taxonomy" id="431595"/>
    <lineage>
        <taxon>Eukaryota</taxon>
        <taxon>Sar</taxon>
        <taxon>Stramenopiles</taxon>
        <taxon>Oomycota</taxon>
        <taxon>Peronosporomycetes</taxon>
        <taxon>Pythiales</taxon>
        <taxon>Pythiaceae</taxon>
        <taxon>Globisporangium</taxon>
    </lineage>
</organism>
<dbReference type="PANTHER" id="PTHR47236">
    <property type="entry name" value="GENE, 32742-RELATED-RELATED"/>
    <property type="match status" value="1"/>
</dbReference>